<dbReference type="InterPro" id="IPR043738">
    <property type="entry name" value="DUF5683"/>
</dbReference>
<feature type="domain" description="DUF5683" evidence="2">
    <location>
        <begin position="127"/>
        <end position="287"/>
    </location>
</feature>
<evidence type="ECO:0000256" key="1">
    <source>
        <dbReference type="SAM" id="Phobius"/>
    </source>
</evidence>
<feature type="transmembrane region" description="Helical" evidence="1">
    <location>
        <begin position="229"/>
        <end position="247"/>
    </location>
</feature>
<keyword evidence="4" id="KW-1185">Reference proteome</keyword>
<dbReference type="RefSeq" id="WP_121700320.1">
    <property type="nucleotide sequence ID" value="NZ_JBCLPP010000009.1"/>
</dbReference>
<comment type="caution">
    <text evidence="3">The sequence shown here is derived from an EMBL/GenBank/DDBJ whole genome shotgun (WGS) entry which is preliminary data.</text>
</comment>
<keyword evidence="1" id="KW-0472">Membrane</keyword>
<reference evidence="3 4" key="1">
    <citation type="submission" date="2024-03" db="EMBL/GenBank/DDBJ databases">
        <title>Mouse gut bacterial collection (mGBC) of GemPharmatech.</title>
        <authorList>
            <person name="He Y."/>
            <person name="Dong L."/>
            <person name="Wu D."/>
            <person name="Gao X."/>
            <person name="Lin Z."/>
        </authorList>
    </citation>
    <scope>NUCLEOTIDE SEQUENCE [LARGE SCALE GENOMIC DNA]</scope>
    <source>
        <strain evidence="3 4">54-13</strain>
    </source>
</reference>
<evidence type="ECO:0000313" key="4">
    <source>
        <dbReference type="Proteomes" id="UP001565200"/>
    </source>
</evidence>
<dbReference type="Proteomes" id="UP001565200">
    <property type="component" value="Unassembled WGS sequence"/>
</dbReference>
<feature type="transmembrane region" description="Helical" evidence="1">
    <location>
        <begin position="12"/>
        <end position="35"/>
    </location>
</feature>
<gene>
    <name evidence="3" type="ORF">AAK873_04300</name>
</gene>
<name>A0ABV4CV00_9BACT</name>
<dbReference type="Pfam" id="PF18935">
    <property type="entry name" value="DUF5683"/>
    <property type="match status" value="1"/>
</dbReference>
<evidence type="ECO:0000313" key="3">
    <source>
        <dbReference type="EMBL" id="MEY8244842.1"/>
    </source>
</evidence>
<keyword evidence="1" id="KW-0812">Transmembrane</keyword>
<sequence length="287" mass="32465">MGKRIYERIDRYMTGTLLRATVVLSLTVLCTFNIFSMTQDPDNTVVLKSDSVQTVSEPQDLSAFPDSMWISSPRSERVEVVGDSIAVEGDSVVVNTVGAVPVDTVSVLDPLTGDEFDPDYVVREFNPDPTRAVWMAALFPGLGQLYNRRYWKLPLVIGGFMGLGYATNWNNRMLEDYTQAYRDLMDNDPSTKSYMDFYPPNTKEESLNKTWMEKTFKTRKDFYRRNRDLCVIGMVALYLVAVVDAYVDASLAHFDITPDLSVEVHPAVIKDTHSALPGLGFQWAFNF</sequence>
<evidence type="ECO:0000259" key="2">
    <source>
        <dbReference type="Pfam" id="PF18935"/>
    </source>
</evidence>
<proteinExistence type="predicted"/>
<accession>A0ABV4CV00</accession>
<dbReference type="EMBL" id="JBCLPP010000009">
    <property type="protein sequence ID" value="MEY8244842.1"/>
    <property type="molecule type" value="Genomic_DNA"/>
</dbReference>
<keyword evidence="1" id="KW-1133">Transmembrane helix</keyword>
<organism evidence="3 4">
    <name type="scientific">Heminiphilus faecis</name>
    <dbReference type="NCBI Taxonomy" id="2601703"/>
    <lineage>
        <taxon>Bacteria</taxon>
        <taxon>Pseudomonadati</taxon>
        <taxon>Bacteroidota</taxon>
        <taxon>Bacteroidia</taxon>
        <taxon>Bacteroidales</taxon>
        <taxon>Muribaculaceae</taxon>
        <taxon>Heminiphilus</taxon>
    </lineage>
</organism>
<protein>
    <submittedName>
        <fullName evidence="3">DUF5683 domain-containing protein</fullName>
    </submittedName>
</protein>